<evidence type="ECO:0000256" key="1">
    <source>
        <dbReference type="ARBA" id="ARBA00006226"/>
    </source>
</evidence>
<organism evidence="3 4">
    <name type="scientific">Candidatus Propionivibrio dominans</name>
    <dbReference type="NCBI Taxonomy" id="2954373"/>
    <lineage>
        <taxon>Bacteria</taxon>
        <taxon>Pseudomonadati</taxon>
        <taxon>Pseudomonadota</taxon>
        <taxon>Betaproteobacteria</taxon>
        <taxon>Rhodocyclales</taxon>
        <taxon>Rhodocyclaceae</taxon>
        <taxon>Propionivibrio</taxon>
    </lineage>
</organism>
<evidence type="ECO:0000313" key="3">
    <source>
        <dbReference type="EMBL" id="MBK7423554.1"/>
    </source>
</evidence>
<accession>A0A9D7FFX3</accession>
<dbReference type="Proteomes" id="UP000886602">
    <property type="component" value="Unassembled WGS sequence"/>
</dbReference>
<dbReference type="InterPro" id="IPR035093">
    <property type="entry name" value="RelE/ParE_toxin_dom_sf"/>
</dbReference>
<name>A0A9D7FFX3_9RHOO</name>
<sequence>MPTVTRREAARRDLVAHFVYLAEEAGLDMAERFLTNAEASFNALAQQPKMGAPLTLKNPTLANVRKWRVKGFDNHLVFYEPRPDGVCIVRVLHAASDWWGLLGYAD</sequence>
<dbReference type="AlphaFoldDB" id="A0A9D7FFX3"/>
<dbReference type="EMBL" id="JADJNC010000016">
    <property type="protein sequence ID" value="MBK7423554.1"/>
    <property type="molecule type" value="Genomic_DNA"/>
</dbReference>
<keyword evidence="2" id="KW-1277">Toxin-antitoxin system</keyword>
<reference evidence="3" key="1">
    <citation type="submission" date="2020-10" db="EMBL/GenBank/DDBJ databases">
        <title>Connecting structure to function with the recovery of over 1000 high-quality activated sludge metagenome-assembled genomes encoding full-length rRNA genes using long-read sequencing.</title>
        <authorList>
            <person name="Singleton C.M."/>
            <person name="Petriglieri F."/>
            <person name="Kristensen J.M."/>
            <person name="Kirkegaard R.H."/>
            <person name="Michaelsen T.Y."/>
            <person name="Andersen M.H."/>
            <person name="Karst S.M."/>
            <person name="Dueholm M.S."/>
            <person name="Nielsen P.H."/>
            <person name="Albertsen M."/>
        </authorList>
    </citation>
    <scope>NUCLEOTIDE SEQUENCE</scope>
    <source>
        <strain evidence="3">EsbW_18-Q3-R4-48_MAXAC.044</strain>
    </source>
</reference>
<dbReference type="PANTHER" id="PTHR33755:SF9">
    <property type="entry name" value="TOXIN PARE1"/>
    <property type="match status" value="1"/>
</dbReference>
<dbReference type="InterPro" id="IPR007712">
    <property type="entry name" value="RelE/ParE_toxin"/>
</dbReference>
<dbReference type="InterPro" id="IPR051803">
    <property type="entry name" value="TA_system_RelE-like_toxin"/>
</dbReference>
<dbReference type="PANTHER" id="PTHR33755">
    <property type="entry name" value="TOXIN PARE1-RELATED"/>
    <property type="match status" value="1"/>
</dbReference>
<dbReference type="Gene3D" id="3.30.2310.20">
    <property type="entry name" value="RelE-like"/>
    <property type="match status" value="1"/>
</dbReference>
<proteinExistence type="inferred from homology"/>
<protein>
    <submittedName>
        <fullName evidence="3">Type II toxin-antitoxin system RelE/ParE family toxin</fullName>
    </submittedName>
</protein>
<dbReference type="Pfam" id="PF05016">
    <property type="entry name" value="ParE_toxin"/>
    <property type="match status" value="1"/>
</dbReference>
<comment type="similarity">
    <text evidence="1">Belongs to the RelE toxin family.</text>
</comment>
<evidence type="ECO:0000256" key="2">
    <source>
        <dbReference type="ARBA" id="ARBA00022649"/>
    </source>
</evidence>
<gene>
    <name evidence="3" type="ORF">IPJ48_10885</name>
</gene>
<evidence type="ECO:0000313" key="4">
    <source>
        <dbReference type="Proteomes" id="UP000886602"/>
    </source>
</evidence>
<comment type="caution">
    <text evidence="3">The sequence shown here is derived from an EMBL/GenBank/DDBJ whole genome shotgun (WGS) entry which is preliminary data.</text>
</comment>